<dbReference type="OrthoDB" id="4060584at2759"/>
<dbReference type="EMBL" id="HE650824">
    <property type="protein sequence ID" value="CCF57729.1"/>
    <property type="molecule type" value="Genomic_DNA"/>
</dbReference>
<dbReference type="GO" id="GO:0004861">
    <property type="term" value="F:cyclin-dependent protein serine/threonine kinase inhibitor activity"/>
    <property type="evidence" value="ECO:0007669"/>
    <property type="project" value="EnsemblFungi"/>
</dbReference>
<dbReference type="GeneID" id="13885687"/>
<dbReference type="STRING" id="1071382.H2ATM9"/>
<dbReference type="AlphaFoldDB" id="H2ATM9"/>
<dbReference type="eggNOG" id="ENOG502S3ZS">
    <property type="taxonomic scope" value="Eukaryota"/>
</dbReference>
<evidence type="ECO:0000256" key="1">
    <source>
        <dbReference type="SAM" id="MobiDB-lite"/>
    </source>
</evidence>
<dbReference type="FunCoup" id="H2ATM9">
    <property type="interactions" value="350"/>
</dbReference>
<dbReference type="GO" id="GO:0005634">
    <property type="term" value="C:nucleus"/>
    <property type="evidence" value="ECO:0007669"/>
    <property type="project" value="EnsemblFungi"/>
</dbReference>
<proteinExistence type="predicted"/>
<protein>
    <submittedName>
        <fullName evidence="2">Uncharacterized protein</fullName>
    </submittedName>
</protein>
<dbReference type="InParanoid" id="H2ATM9"/>
<dbReference type="GO" id="GO:0016242">
    <property type="term" value="P:negative regulation of macroautophagy"/>
    <property type="evidence" value="ECO:0007669"/>
    <property type="project" value="EnsemblFungi"/>
</dbReference>
<dbReference type="KEGG" id="kaf:KAFR_0D00820"/>
<reference evidence="2 3" key="1">
    <citation type="journal article" date="2011" name="Proc. Natl. Acad. Sci. U.S.A.">
        <title>Evolutionary erosion of yeast sex chromosomes by mating-type switching accidents.</title>
        <authorList>
            <person name="Gordon J.L."/>
            <person name="Armisen D."/>
            <person name="Proux-Wera E."/>
            <person name="Oheigeartaigh S.S."/>
            <person name="Byrne K.P."/>
            <person name="Wolfe K.H."/>
        </authorList>
    </citation>
    <scope>NUCLEOTIDE SEQUENCE [LARGE SCALE GENOMIC DNA]</scope>
    <source>
        <strain evidence="3">ATCC 22294 / BCRC 22015 / CBS 2517 / CECT 1963 / NBRC 1671 / NRRL Y-8276</strain>
    </source>
</reference>
<evidence type="ECO:0000313" key="2">
    <source>
        <dbReference type="EMBL" id="CCF57729.1"/>
    </source>
</evidence>
<feature type="region of interest" description="Disordered" evidence="1">
    <location>
        <begin position="1"/>
        <end position="58"/>
    </location>
</feature>
<evidence type="ECO:0000313" key="3">
    <source>
        <dbReference type="Proteomes" id="UP000005220"/>
    </source>
</evidence>
<dbReference type="GO" id="GO:1905761">
    <property type="term" value="F:SCF ubiquitin ligase complex binding"/>
    <property type="evidence" value="ECO:0007669"/>
    <property type="project" value="EnsemblFungi"/>
</dbReference>
<dbReference type="Proteomes" id="UP000005220">
    <property type="component" value="Chromosome 4"/>
</dbReference>
<dbReference type="GO" id="GO:0000082">
    <property type="term" value="P:G1/S transition of mitotic cell cycle"/>
    <property type="evidence" value="ECO:0007669"/>
    <property type="project" value="EnsemblFungi"/>
</dbReference>
<dbReference type="GO" id="GO:0005737">
    <property type="term" value="C:cytoplasm"/>
    <property type="evidence" value="ECO:0007669"/>
    <property type="project" value="EnsemblFungi"/>
</dbReference>
<name>H2ATM9_KAZAF</name>
<feature type="compositionally biased region" description="Polar residues" evidence="1">
    <location>
        <begin position="43"/>
        <end position="58"/>
    </location>
</feature>
<dbReference type="HOGENOM" id="CLU_086083_0_0_1"/>
<accession>H2ATM9</accession>
<sequence>MNHPSTPPRSRHNQSSNVVDDTLTFGPSLPSLNRKVTVEPATPQKNTSLTAPVTPSTVQKHQLNSSTNSMKNGIPLLLHPRNQQQAMFSPFNGLKSPEFVSQRRSSITKTNTDNDKILQNVSRILFPNKRESDDEESGTEDTQTFASQSSLLPPKRTKHHKEVPATPSDKLISFKLAEEWNNNSSKTGAADSDSEEEFINKGKLINPFESTKVPSRKLRNKRMQILKKENGRIDKEVTYLNKNGEIVKTKEVSDSAIKPKMLFEREIYENCSNTDFVDSDNDS</sequence>
<organism evidence="2 3">
    <name type="scientific">Kazachstania africana (strain ATCC 22294 / BCRC 22015 / CBS 2517 / CECT 1963 / NBRC 1671 / NRRL Y-8276)</name>
    <name type="common">Yeast</name>
    <name type="synonym">Kluyveromyces africanus</name>
    <dbReference type="NCBI Taxonomy" id="1071382"/>
    <lineage>
        <taxon>Eukaryota</taxon>
        <taxon>Fungi</taxon>
        <taxon>Dikarya</taxon>
        <taxon>Ascomycota</taxon>
        <taxon>Saccharomycotina</taxon>
        <taxon>Saccharomycetes</taxon>
        <taxon>Saccharomycetales</taxon>
        <taxon>Saccharomycetaceae</taxon>
        <taxon>Kazachstania</taxon>
    </lineage>
</organism>
<dbReference type="RefSeq" id="XP_003956864.1">
    <property type="nucleotide sequence ID" value="XM_003956815.1"/>
</dbReference>
<keyword evidence="3" id="KW-1185">Reference proteome</keyword>
<feature type="region of interest" description="Disordered" evidence="1">
    <location>
        <begin position="125"/>
        <end position="168"/>
    </location>
</feature>
<gene>
    <name evidence="2" type="primary">KAFR0D00820</name>
    <name evidence="2" type="ORF">KAFR_0D00820</name>
</gene>